<proteinExistence type="predicted"/>
<dbReference type="Gene3D" id="1.10.10.10">
    <property type="entry name" value="Winged helix-like DNA-binding domain superfamily/Winged helix DNA-binding domain"/>
    <property type="match status" value="2"/>
</dbReference>
<dbReference type="InterPro" id="IPR011008">
    <property type="entry name" value="Dimeric_a/b-barrel"/>
</dbReference>
<name>A0AAU7VXS7_9MICO</name>
<organism evidence="5">
    <name type="scientific">Microbacterium sp. A8/3-1</name>
    <dbReference type="NCBI Taxonomy" id="3160749"/>
    <lineage>
        <taxon>Bacteria</taxon>
        <taxon>Bacillati</taxon>
        <taxon>Actinomycetota</taxon>
        <taxon>Actinomycetes</taxon>
        <taxon>Micrococcales</taxon>
        <taxon>Microbacteriaceae</taxon>
        <taxon>Microbacterium</taxon>
    </lineage>
</organism>
<dbReference type="InterPro" id="IPR000485">
    <property type="entry name" value="AsnC-type_HTH_dom"/>
</dbReference>
<gene>
    <name evidence="5" type="ORF">ABS642_02730</name>
</gene>
<dbReference type="GO" id="GO:0043565">
    <property type="term" value="F:sequence-specific DNA binding"/>
    <property type="evidence" value="ECO:0007669"/>
    <property type="project" value="InterPro"/>
</dbReference>
<dbReference type="SUPFAM" id="SSF54909">
    <property type="entry name" value="Dimeric alpha+beta barrel"/>
    <property type="match status" value="1"/>
</dbReference>
<dbReference type="InterPro" id="IPR019888">
    <property type="entry name" value="Tscrpt_reg_AsnC-like"/>
</dbReference>
<dbReference type="SMART" id="SM00344">
    <property type="entry name" value="HTH_ASNC"/>
    <property type="match status" value="1"/>
</dbReference>
<dbReference type="InterPro" id="IPR036388">
    <property type="entry name" value="WH-like_DNA-bd_sf"/>
</dbReference>
<evidence type="ECO:0000259" key="4">
    <source>
        <dbReference type="Pfam" id="PF13404"/>
    </source>
</evidence>
<dbReference type="PRINTS" id="PR00033">
    <property type="entry name" value="HTHASNC"/>
</dbReference>
<dbReference type="PANTHER" id="PTHR30154:SF34">
    <property type="entry name" value="TRANSCRIPTIONAL REGULATOR AZLB"/>
    <property type="match status" value="1"/>
</dbReference>
<evidence type="ECO:0000256" key="3">
    <source>
        <dbReference type="ARBA" id="ARBA00023163"/>
    </source>
</evidence>
<dbReference type="RefSeq" id="WP_350352163.1">
    <property type="nucleotide sequence ID" value="NZ_CP158357.1"/>
</dbReference>
<keyword evidence="3" id="KW-0804">Transcription</keyword>
<feature type="domain" description="HTH asnC-type" evidence="4">
    <location>
        <begin position="162"/>
        <end position="202"/>
    </location>
</feature>
<accession>A0AAU7VXS7</accession>
<keyword evidence="1" id="KW-0805">Transcription regulation</keyword>
<evidence type="ECO:0000256" key="2">
    <source>
        <dbReference type="ARBA" id="ARBA00023125"/>
    </source>
</evidence>
<dbReference type="EMBL" id="CP158357">
    <property type="protein sequence ID" value="XBX79025.1"/>
    <property type="molecule type" value="Genomic_DNA"/>
</dbReference>
<protein>
    <submittedName>
        <fullName evidence="5">Lrp/AsnC family transcriptional regulator</fullName>
    </submittedName>
</protein>
<evidence type="ECO:0000313" key="5">
    <source>
        <dbReference type="EMBL" id="XBX79025.1"/>
    </source>
</evidence>
<evidence type="ECO:0000256" key="1">
    <source>
        <dbReference type="ARBA" id="ARBA00023015"/>
    </source>
</evidence>
<reference evidence="5" key="1">
    <citation type="submission" date="2024-06" db="EMBL/GenBank/DDBJ databases">
        <title>Draft genome sequence of Microbacterium sp. strain A8/3-1, isolated from Oxytropis tragacanthoides Fisch. ex DC. Root nodules in the Altai region of Russia.</title>
        <authorList>
            <person name="Sazanova A."/>
            <person name="Guro P."/>
            <person name="Kuznetsova I."/>
            <person name="Belimov A."/>
            <person name="Safronova V."/>
        </authorList>
    </citation>
    <scope>NUCLEOTIDE SEQUENCE</scope>
    <source>
        <strain evidence="5">A8/3-1</strain>
    </source>
</reference>
<dbReference type="Pfam" id="PF13404">
    <property type="entry name" value="HTH_AsnC-type"/>
    <property type="match status" value="1"/>
</dbReference>
<dbReference type="Gene3D" id="3.30.70.920">
    <property type="match status" value="1"/>
</dbReference>
<dbReference type="PANTHER" id="PTHR30154">
    <property type="entry name" value="LEUCINE-RESPONSIVE REGULATORY PROTEIN"/>
    <property type="match status" value="1"/>
</dbReference>
<dbReference type="GO" id="GO:0005829">
    <property type="term" value="C:cytosol"/>
    <property type="evidence" value="ECO:0007669"/>
    <property type="project" value="TreeGrafter"/>
</dbReference>
<dbReference type="GO" id="GO:0043200">
    <property type="term" value="P:response to amino acid"/>
    <property type="evidence" value="ECO:0007669"/>
    <property type="project" value="TreeGrafter"/>
</dbReference>
<keyword evidence="2" id="KW-0238">DNA-binding</keyword>
<dbReference type="InterPro" id="IPR036390">
    <property type="entry name" value="WH_DNA-bd_sf"/>
</dbReference>
<dbReference type="Pfam" id="PF13412">
    <property type="entry name" value="HTH_24"/>
    <property type="match status" value="1"/>
</dbReference>
<sequence length="309" mass="34310">MTNLEAGMEHRDPLTTQVLAALREDGRASYTRIAQSLGVTRRRITQIVERAVERHEVVFTVSVSPDLLALQRFAYTQLRLDGPVAPVREALIAMPETTFVADISGEAPIDAEIRVGADPHLRRTLDRIRCLPGVRDMQAHLYESIEINLYSPLRTGRTAFRLDAVDRAIVRRLQIDGRASFLELAEAADISPSGARLRLNRLVRHDAVKVVGIPVRHDSPDLLTLGVGIRVRGELAAALEEVRRLSPEFLAITIGEYELIATLSAQSVDGLLELADQLRASSQIAGMRTWTNLRTVKEEYGRGDRLADD</sequence>
<dbReference type="SUPFAM" id="SSF46785">
    <property type="entry name" value="Winged helix' DNA-binding domain"/>
    <property type="match status" value="1"/>
</dbReference>
<dbReference type="AlphaFoldDB" id="A0AAU7VXS7"/>